<dbReference type="AlphaFoldDB" id="A0AAV4ITK0"/>
<keyword evidence="2" id="KW-1185">Reference proteome</keyword>
<sequence length="117" mass="13720">MQRLKNFKAKEEWRKKWENNIPTDRSIITNPTQPLPGFTTLKRKHWVITNRIRTKHAKTAYLMHKWKLKGSPMCQQYDKAPETTDAIVLICPVTKLDGGYETVHNADEDLVAQEQQM</sequence>
<name>A0AAV4ITK0_9GAST</name>
<protein>
    <submittedName>
        <fullName evidence="1">Uncharacterized protein</fullName>
    </submittedName>
</protein>
<evidence type="ECO:0000313" key="1">
    <source>
        <dbReference type="EMBL" id="GFS13697.1"/>
    </source>
</evidence>
<dbReference type="Proteomes" id="UP000762676">
    <property type="component" value="Unassembled WGS sequence"/>
</dbReference>
<proteinExistence type="predicted"/>
<organism evidence="1 2">
    <name type="scientific">Elysia marginata</name>
    <dbReference type="NCBI Taxonomy" id="1093978"/>
    <lineage>
        <taxon>Eukaryota</taxon>
        <taxon>Metazoa</taxon>
        <taxon>Spiralia</taxon>
        <taxon>Lophotrochozoa</taxon>
        <taxon>Mollusca</taxon>
        <taxon>Gastropoda</taxon>
        <taxon>Heterobranchia</taxon>
        <taxon>Euthyneura</taxon>
        <taxon>Panpulmonata</taxon>
        <taxon>Sacoglossa</taxon>
        <taxon>Placobranchoidea</taxon>
        <taxon>Plakobranchidae</taxon>
        <taxon>Elysia</taxon>
    </lineage>
</organism>
<gene>
    <name evidence="1" type="ORF">ElyMa_003143000</name>
</gene>
<comment type="caution">
    <text evidence="1">The sequence shown here is derived from an EMBL/GenBank/DDBJ whole genome shotgun (WGS) entry which is preliminary data.</text>
</comment>
<evidence type="ECO:0000313" key="2">
    <source>
        <dbReference type="Proteomes" id="UP000762676"/>
    </source>
</evidence>
<reference evidence="1 2" key="1">
    <citation type="journal article" date="2021" name="Elife">
        <title>Chloroplast acquisition without the gene transfer in kleptoplastic sea slugs, Plakobranchus ocellatus.</title>
        <authorList>
            <person name="Maeda T."/>
            <person name="Takahashi S."/>
            <person name="Yoshida T."/>
            <person name="Shimamura S."/>
            <person name="Takaki Y."/>
            <person name="Nagai Y."/>
            <person name="Toyoda A."/>
            <person name="Suzuki Y."/>
            <person name="Arimoto A."/>
            <person name="Ishii H."/>
            <person name="Satoh N."/>
            <person name="Nishiyama T."/>
            <person name="Hasebe M."/>
            <person name="Maruyama T."/>
            <person name="Minagawa J."/>
            <person name="Obokata J."/>
            <person name="Shigenobu S."/>
        </authorList>
    </citation>
    <scope>NUCLEOTIDE SEQUENCE [LARGE SCALE GENOMIC DNA]</scope>
</reference>
<accession>A0AAV4ITK0</accession>
<dbReference type="EMBL" id="BMAT01006488">
    <property type="protein sequence ID" value="GFS13697.1"/>
    <property type="molecule type" value="Genomic_DNA"/>
</dbReference>